<evidence type="ECO:0000256" key="1">
    <source>
        <dbReference type="ARBA" id="ARBA00004651"/>
    </source>
</evidence>
<dbReference type="Gene3D" id="1.20.1250.20">
    <property type="entry name" value="MFS general substrate transporter like domains"/>
    <property type="match status" value="1"/>
</dbReference>
<keyword evidence="3 6" id="KW-0812">Transmembrane</keyword>
<feature type="transmembrane region" description="Helical" evidence="6">
    <location>
        <begin position="250"/>
        <end position="269"/>
    </location>
</feature>
<dbReference type="EMBL" id="BAABCJ010000006">
    <property type="protein sequence ID" value="GAA3709074.1"/>
    <property type="molecule type" value="Genomic_DNA"/>
</dbReference>
<evidence type="ECO:0000256" key="6">
    <source>
        <dbReference type="SAM" id="Phobius"/>
    </source>
</evidence>
<dbReference type="PRINTS" id="PR01036">
    <property type="entry name" value="TCRTETB"/>
</dbReference>
<protein>
    <submittedName>
        <fullName evidence="8">MFS transporter</fullName>
    </submittedName>
</protein>
<feature type="transmembrane region" description="Helical" evidence="6">
    <location>
        <begin position="372"/>
        <end position="392"/>
    </location>
</feature>
<evidence type="ECO:0000256" key="2">
    <source>
        <dbReference type="ARBA" id="ARBA00022475"/>
    </source>
</evidence>
<dbReference type="InterPro" id="IPR050189">
    <property type="entry name" value="MFS_Efflux_Transporters"/>
</dbReference>
<reference evidence="9" key="1">
    <citation type="journal article" date="2019" name="Int. J. Syst. Evol. Microbiol.">
        <title>The Global Catalogue of Microorganisms (GCM) 10K type strain sequencing project: providing services to taxonomists for standard genome sequencing and annotation.</title>
        <authorList>
            <consortium name="The Broad Institute Genomics Platform"/>
            <consortium name="The Broad Institute Genome Sequencing Center for Infectious Disease"/>
            <person name="Wu L."/>
            <person name="Ma J."/>
        </authorList>
    </citation>
    <scope>NUCLEOTIDE SEQUENCE [LARGE SCALE GENOMIC DNA]</scope>
    <source>
        <strain evidence="9">JCM 16961</strain>
    </source>
</reference>
<dbReference type="Pfam" id="PF07690">
    <property type="entry name" value="MFS_1"/>
    <property type="match status" value="1"/>
</dbReference>
<keyword evidence="9" id="KW-1185">Reference proteome</keyword>
<dbReference type="InterPro" id="IPR036259">
    <property type="entry name" value="MFS_trans_sf"/>
</dbReference>
<evidence type="ECO:0000313" key="8">
    <source>
        <dbReference type="EMBL" id="GAA3709074.1"/>
    </source>
</evidence>
<dbReference type="InterPro" id="IPR020846">
    <property type="entry name" value="MFS_dom"/>
</dbReference>
<feature type="transmembrane region" description="Helical" evidence="6">
    <location>
        <begin position="281"/>
        <end position="299"/>
    </location>
</feature>
<comment type="subcellular location">
    <subcellularLocation>
        <location evidence="1">Cell membrane</location>
        <topology evidence="1">Multi-pass membrane protein</topology>
    </subcellularLocation>
</comment>
<feature type="transmembrane region" description="Helical" evidence="6">
    <location>
        <begin position="305"/>
        <end position="329"/>
    </location>
</feature>
<feature type="domain" description="Major facilitator superfamily (MFS) profile" evidence="7">
    <location>
        <begin position="16"/>
        <end position="398"/>
    </location>
</feature>
<feature type="transmembrane region" description="Helical" evidence="6">
    <location>
        <begin position="49"/>
        <end position="69"/>
    </location>
</feature>
<evidence type="ECO:0000256" key="4">
    <source>
        <dbReference type="ARBA" id="ARBA00022989"/>
    </source>
</evidence>
<dbReference type="SUPFAM" id="SSF103473">
    <property type="entry name" value="MFS general substrate transporter"/>
    <property type="match status" value="1"/>
</dbReference>
<evidence type="ECO:0000256" key="5">
    <source>
        <dbReference type="ARBA" id="ARBA00023136"/>
    </source>
</evidence>
<dbReference type="Proteomes" id="UP001501536">
    <property type="component" value="Unassembled WGS sequence"/>
</dbReference>
<keyword evidence="4 6" id="KW-1133">Transmembrane helix</keyword>
<dbReference type="CDD" id="cd17324">
    <property type="entry name" value="MFS_NepI_like"/>
    <property type="match status" value="1"/>
</dbReference>
<feature type="transmembrane region" description="Helical" evidence="6">
    <location>
        <begin position="216"/>
        <end position="238"/>
    </location>
</feature>
<keyword evidence="2" id="KW-1003">Cell membrane</keyword>
<dbReference type="PANTHER" id="PTHR43124">
    <property type="entry name" value="PURINE EFFLUX PUMP PBUE"/>
    <property type="match status" value="1"/>
</dbReference>
<evidence type="ECO:0000259" key="7">
    <source>
        <dbReference type="PROSITE" id="PS50850"/>
    </source>
</evidence>
<dbReference type="PANTHER" id="PTHR43124:SF3">
    <property type="entry name" value="CHLORAMPHENICOL EFFLUX PUMP RV0191"/>
    <property type="match status" value="1"/>
</dbReference>
<sequence length="416" mass="41704">MSIPAERAGRHRLPLAVYVLAVGTFLMLTTEFVVAGILPDIAGGLGVSLARVGSFITVFAVGMIIGAPLMTVLTVRLSQRLTLLIALGIFVLGHVWVALAADAGQIVAARFVTGVATGAFWAVAAVVASRAAGPGLASRAVGVVAAGGSLATVLGVPLGAYIAHVTGWRGTFWTLAAAAALVTVLVLRRVPRDQPDRGSAAGDIVADLGDLLSPRLWLVLLACATTSGGVLAAYSYIAPVLTDRAGLSTAAVPLVLSVFGIGSFAGTLLAGRLGDRHPHAVTIVTPAVSTVLMASIALFSSSPWALVATVALLGLVGLSANGVLIHLAVRFSGRAAALGSALSVAAFNLGTATVTPIAGAALDTPLGLDGPAAVGTAVIALTLIPTAALGLIDRRRARSEQAHAEALPPADALSPR</sequence>
<keyword evidence="5 6" id="KW-0472">Membrane</keyword>
<feature type="transmembrane region" description="Helical" evidence="6">
    <location>
        <begin position="336"/>
        <end position="360"/>
    </location>
</feature>
<dbReference type="RefSeq" id="WP_344884787.1">
    <property type="nucleotide sequence ID" value="NZ_BAABCJ010000006.1"/>
</dbReference>
<gene>
    <name evidence="8" type="ORF">GCM10022377_23460</name>
</gene>
<feature type="transmembrane region" description="Helical" evidence="6">
    <location>
        <begin position="170"/>
        <end position="187"/>
    </location>
</feature>
<feature type="transmembrane region" description="Helical" evidence="6">
    <location>
        <begin position="81"/>
        <end position="101"/>
    </location>
</feature>
<dbReference type="InterPro" id="IPR011701">
    <property type="entry name" value="MFS"/>
</dbReference>
<feature type="transmembrane region" description="Helical" evidence="6">
    <location>
        <begin position="140"/>
        <end position="164"/>
    </location>
</feature>
<feature type="transmembrane region" description="Helical" evidence="6">
    <location>
        <begin position="107"/>
        <end position="128"/>
    </location>
</feature>
<proteinExistence type="predicted"/>
<name>A0ABP7DWS5_9MICC</name>
<feature type="transmembrane region" description="Helical" evidence="6">
    <location>
        <begin position="15"/>
        <end position="37"/>
    </location>
</feature>
<evidence type="ECO:0000313" key="9">
    <source>
        <dbReference type="Proteomes" id="UP001501536"/>
    </source>
</evidence>
<dbReference type="PROSITE" id="PS50850">
    <property type="entry name" value="MFS"/>
    <property type="match status" value="1"/>
</dbReference>
<organism evidence="8 9">
    <name type="scientific">Zhihengliuella alba</name>
    <dbReference type="NCBI Taxonomy" id="547018"/>
    <lineage>
        <taxon>Bacteria</taxon>
        <taxon>Bacillati</taxon>
        <taxon>Actinomycetota</taxon>
        <taxon>Actinomycetes</taxon>
        <taxon>Micrococcales</taxon>
        <taxon>Micrococcaceae</taxon>
        <taxon>Zhihengliuella</taxon>
    </lineage>
</organism>
<evidence type="ECO:0000256" key="3">
    <source>
        <dbReference type="ARBA" id="ARBA00022692"/>
    </source>
</evidence>
<comment type="caution">
    <text evidence="8">The sequence shown here is derived from an EMBL/GenBank/DDBJ whole genome shotgun (WGS) entry which is preliminary data.</text>
</comment>
<accession>A0ABP7DWS5</accession>